<dbReference type="EMBL" id="RAWB01000114">
    <property type="protein sequence ID" value="RKH60440.1"/>
    <property type="molecule type" value="Genomic_DNA"/>
</dbReference>
<keyword evidence="3" id="KW-1185">Reference proteome</keyword>
<protein>
    <recommendedName>
        <fullName evidence="1">Phosphodiester glycosidase domain-containing protein</fullName>
    </recommendedName>
</protein>
<comment type="caution">
    <text evidence="2">The sequence shown here is derived from an EMBL/GenBank/DDBJ whole genome shotgun (WGS) entry which is preliminary data.</text>
</comment>
<dbReference type="Pfam" id="PF09992">
    <property type="entry name" value="NAGPA"/>
    <property type="match status" value="1"/>
</dbReference>
<sequence length="275" mass="28922">MNVAERGSAGRTHAMKPTGVSLLLASLLAVVGLAACPSRSAPAPVSPLLETRVIDHAGTRFDVVVADLSRVDLRLLRQDAAGRPLRTFEALERFLEQQGLPLLAATNAGIFEPGEVPSGLFVQDGQSLSPLNTRAGSGNFYWQPNGVFFIGPRGAGVVETAAYASVARGVRQATQSGPLLLSHGALNPTLAGSRSRYTRSGVGVDAKAPGRVFWVLSRDKVPVRALAEVFQSRLGCTDALYLDGAISRFHPPTLQGGAPETGGAFSGFLVLTPRR</sequence>
<gene>
    <name evidence="2" type="ORF">D7V93_13280</name>
</gene>
<accession>A0A3A8Q080</accession>
<dbReference type="AlphaFoldDB" id="A0A3A8Q080"/>
<evidence type="ECO:0000259" key="1">
    <source>
        <dbReference type="Pfam" id="PF09992"/>
    </source>
</evidence>
<evidence type="ECO:0000313" key="3">
    <source>
        <dbReference type="Proteomes" id="UP000272888"/>
    </source>
</evidence>
<dbReference type="InterPro" id="IPR018711">
    <property type="entry name" value="NAGPA"/>
</dbReference>
<proteinExistence type="predicted"/>
<feature type="domain" description="Phosphodiester glycosidase" evidence="1">
    <location>
        <begin position="104"/>
        <end position="247"/>
    </location>
</feature>
<organism evidence="2 3">
    <name type="scientific">Corallococcus llansteffanensis</name>
    <dbReference type="NCBI Taxonomy" id="2316731"/>
    <lineage>
        <taxon>Bacteria</taxon>
        <taxon>Pseudomonadati</taxon>
        <taxon>Myxococcota</taxon>
        <taxon>Myxococcia</taxon>
        <taxon>Myxococcales</taxon>
        <taxon>Cystobacterineae</taxon>
        <taxon>Myxococcaceae</taxon>
        <taxon>Corallococcus</taxon>
    </lineage>
</organism>
<name>A0A3A8Q080_9BACT</name>
<dbReference type="Proteomes" id="UP000272888">
    <property type="component" value="Unassembled WGS sequence"/>
</dbReference>
<reference evidence="3" key="1">
    <citation type="submission" date="2018-09" db="EMBL/GenBank/DDBJ databases">
        <authorList>
            <person name="Livingstone P.G."/>
            <person name="Whitworth D.E."/>
        </authorList>
    </citation>
    <scope>NUCLEOTIDE SEQUENCE [LARGE SCALE GENOMIC DNA]</scope>
    <source>
        <strain evidence="3">CA051B</strain>
    </source>
</reference>
<evidence type="ECO:0000313" key="2">
    <source>
        <dbReference type="EMBL" id="RKH60440.1"/>
    </source>
</evidence>